<comment type="similarity">
    <text evidence="8">Belongs to the sodium:neurotransmitter symporter (SNF) (TC 2.A.22) family.</text>
</comment>
<feature type="compositionally biased region" description="Basic and acidic residues" evidence="9">
    <location>
        <begin position="13"/>
        <end position="24"/>
    </location>
</feature>
<feature type="disulfide bond" evidence="7">
    <location>
        <begin position="169"/>
        <end position="178"/>
    </location>
</feature>
<keyword evidence="12" id="KW-1185">Reference proteome</keyword>
<evidence type="ECO:0000313" key="11">
    <source>
        <dbReference type="EMBL" id="KAK3600001.1"/>
    </source>
</evidence>
<dbReference type="GO" id="GO:0006865">
    <property type="term" value="P:amino acid transport"/>
    <property type="evidence" value="ECO:0007669"/>
    <property type="project" value="TreeGrafter"/>
</dbReference>
<comment type="caution">
    <text evidence="11">The sequence shown here is derived from an EMBL/GenBank/DDBJ whole genome shotgun (WGS) entry which is preliminary data.</text>
</comment>
<evidence type="ECO:0000256" key="4">
    <source>
        <dbReference type="ARBA" id="ARBA00022989"/>
    </source>
</evidence>
<dbReference type="EMBL" id="JAEAOA010000768">
    <property type="protein sequence ID" value="KAK3600001.1"/>
    <property type="molecule type" value="Genomic_DNA"/>
</dbReference>
<evidence type="ECO:0000256" key="1">
    <source>
        <dbReference type="ARBA" id="ARBA00004141"/>
    </source>
</evidence>
<feature type="binding site" evidence="6">
    <location>
        <position position="71"/>
    </location>
    <ligand>
        <name>Na(+)</name>
        <dbReference type="ChEBI" id="CHEBI:29101"/>
        <label>1</label>
    </ligand>
</feature>
<dbReference type="GO" id="GO:0035725">
    <property type="term" value="P:sodium ion transmembrane transport"/>
    <property type="evidence" value="ECO:0007669"/>
    <property type="project" value="TreeGrafter"/>
</dbReference>
<dbReference type="InterPro" id="IPR037272">
    <property type="entry name" value="SNS_sf"/>
</dbReference>
<feature type="binding site" evidence="6">
    <location>
        <position position="64"/>
    </location>
    <ligand>
        <name>Na(+)</name>
        <dbReference type="ChEBI" id="CHEBI:29101"/>
        <label>1</label>
    </ligand>
</feature>
<keyword evidence="6" id="KW-0915">Sodium</keyword>
<keyword evidence="5 10" id="KW-0472">Membrane</keyword>
<dbReference type="PROSITE" id="PS00610">
    <property type="entry name" value="NA_NEUROTRAN_SYMP_1"/>
    <property type="match status" value="1"/>
</dbReference>
<evidence type="ECO:0000256" key="6">
    <source>
        <dbReference type="PIRSR" id="PIRSR600175-1"/>
    </source>
</evidence>
<evidence type="ECO:0000256" key="10">
    <source>
        <dbReference type="SAM" id="Phobius"/>
    </source>
</evidence>
<reference evidence="11" key="2">
    <citation type="journal article" date="2021" name="Genome Biol. Evol.">
        <title>Developing a high-quality reference genome for a parasitic bivalve with doubly uniparental inheritance (Bivalvia: Unionida).</title>
        <authorList>
            <person name="Smith C.H."/>
        </authorList>
    </citation>
    <scope>NUCLEOTIDE SEQUENCE</scope>
    <source>
        <strain evidence="11">CHS0354</strain>
        <tissue evidence="11">Mantle</tissue>
    </source>
</reference>
<dbReference type="SUPFAM" id="SSF161070">
    <property type="entry name" value="SNF-like"/>
    <property type="match status" value="1"/>
</dbReference>
<keyword evidence="2 8" id="KW-0813">Transport</keyword>
<evidence type="ECO:0000256" key="9">
    <source>
        <dbReference type="SAM" id="MobiDB-lite"/>
    </source>
</evidence>
<name>A0AAE0W3D3_9BIVA</name>
<proteinExistence type="inferred from homology"/>
<feature type="region of interest" description="Disordered" evidence="9">
    <location>
        <begin position="1"/>
        <end position="25"/>
    </location>
</feature>
<dbReference type="PROSITE" id="PS00754">
    <property type="entry name" value="NA_NEUROTRAN_SYMP_2"/>
    <property type="match status" value="1"/>
</dbReference>
<sequence length="252" mass="28136">MSVNIPDSDLTDGNEHWKSAEHEPLSNSETVTDLSRVFSNKLKPKIRQREIWARKIDFLLACIGFSVGLGNVWRFPFLCYRNGGGAFLIPYFVSVIIGGMPVFFLEVSLGQFMSEGGIGTWKICPLFQGIGYASAIIVFLLNCDYNVILSWAFYYLFASFTDVLPWSHCNNAWNTPLCTVDYRSAMKDSGIANATDTNDTETSIAIGVTKAISDFYQTTSEMANGTIEVVFNTTSIRNAKSNLTDIVTEFWE</sequence>
<organism evidence="11 12">
    <name type="scientific">Potamilus streckersoni</name>
    <dbReference type="NCBI Taxonomy" id="2493646"/>
    <lineage>
        <taxon>Eukaryota</taxon>
        <taxon>Metazoa</taxon>
        <taxon>Spiralia</taxon>
        <taxon>Lophotrochozoa</taxon>
        <taxon>Mollusca</taxon>
        <taxon>Bivalvia</taxon>
        <taxon>Autobranchia</taxon>
        <taxon>Heteroconchia</taxon>
        <taxon>Palaeoheterodonta</taxon>
        <taxon>Unionida</taxon>
        <taxon>Unionoidea</taxon>
        <taxon>Unionidae</taxon>
        <taxon>Ambleminae</taxon>
        <taxon>Lampsilini</taxon>
        <taxon>Potamilus</taxon>
    </lineage>
</organism>
<keyword evidence="7" id="KW-1015">Disulfide bond</keyword>
<protein>
    <recommendedName>
        <fullName evidence="8">Transporter</fullName>
    </recommendedName>
</protein>
<dbReference type="PANTHER" id="PTHR11616">
    <property type="entry name" value="SODIUM/CHLORIDE DEPENDENT TRANSPORTER"/>
    <property type="match status" value="1"/>
</dbReference>
<reference evidence="11" key="1">
    <citation type="journal article" date="2021" name="Genome Biol. Evol.">
        <title>A High-Quality Reference Genome for a Parasitic Bivalve with Doubly Uniparental Inheritance (Bivalvia: Unionida).</title>
        <authorList>
            <person name="Smith C.H."/>
        </authorList>
    </citation>
    <scope>NUCLEOTIDE SEQUENCE</scope>
    <source>
        <strain evidence="11">CHS0354</strain>
    </source>
</reference>
<reference evidence="11" key="3">
    <citation type="submission" date="2023-05" db="EMBL/GenBank/DDBJ databases">
        <authorList>
            <person name="Smith C.H."/>
        </authorList>
    </citation>
    <scope>NUCLEOTIDE SEQUENCE</scope>
    <source>
        <strain evidence="11">CHS0354</strain>
        <tissue evidence="11">Mantle</tissue>
    </source>
</reference>
<keyword evidence="8" id="KW-0769">Symport</keyword>
<feature type="transmembrane region" description="Helical" evidence="10">
    <location>
        <begin position="87"/>
        <end position="109"/>
    </location>
</feature>
<evidence type="ECO:0000313" key="12">
    <source>
        <dbReference type="Proteomes" id="UP001195483"/>
    </source>
</evidence>
<feature type="binding site" evidence="6">
    <location>
        <position position="67"/>
    </location>
    <ligand>
        <name>Na(+)</name>
        <dbReference type="ChEBI" id="CHEBI:29101"/>
        <label>1</label>
    </ligand>
</feature>
<keyword evidence="3 8" id="KW-0812">Transmembrane</keyword>
<evidence type="ECO:0000256" key="7">
    <source>
        <dbReference type="PIRSR" id="PIRSR600175-2"/>
    </source>
</evidence>
<comment type="subcellular location">
    <subcellularLocation>
        <location evidence="1">Membrane</location>
        <topology evidence="1">Multi-pass membrane protein</topology>
    </subcellularLocation>
</comment>
<dbReference type="Pfam" id="PF00209">
    <property type="entry name" value="SNF"/>
    <property type="match status" value="1"/>
</dbReference>
<evidence type="ECO:0000256" key="5">
    <source>
        <dbReference type="ARBA" id="ARBA00023136"/>
    </source>
</evidence>
<keyword evidence="4 10" id="KW-1133">Transmembrane helix</keyword>
<evidence type="ECO:0000256" key="8">
    <source>
        <dbReference type="RuleBase" id="RU003732"/>
    </source>
</evidence>
<accession>A0AAE0W3D3</accession>
<feature type="transmembrane region" description="Helical" evidence="10">
    <location>
        <begin position="130"/>
        <end position="157"/>
    </location>
</feature>
<evidence type="ECO:0000256" key="2">
    <source>
        <dbReference type="ARBA" id="ARBA00022448"/>
    </source>
</evidence>
<dbReference type="PANTHER" id="PTHR11616:SF309">
    <property type="entry name" value="TRANSPORTER"/>
    <property type="match status" value="1"/>
</dbReference>
<dbReference type="AlphaFoldDB" id="A0AAE0W3D3"/>
<dbReference type="InterPro" id="IPR000175">
    <property type="entry name" value="Na/ntran_symport"/>
</dbReference>
<gene>
    <name evidence="11" type="ORF">CHS0354_012661</name>
</gene>
<dbReference type="PROSITE" id="PS50267">
    <property type="entry name" value="NA_NEUROTRAN_SYMP_3"/>
    <property type="match status" value="1"/>
</dbReference>
<dbReference type="GO" id="GO:0005886">
    <property type="term" value="C:plasma membrane"/>
    <property type="evidence" value="ECO:0007669"/>
    <property type="project" value="TreeGrafter"/>
</dbReference>
<keyword evidence="6" id="KW-0479">Metal-binding</keyword>
<dbReference type="GO" id="GO:0046872">
    <property type="term" value="F:metal ion binding"/>
    <property type="evidence" value="ECO:0007669"/>
    <property type="project" value="UniProtKB-KW"/>
</dbReference>
<feature type="transmembrane region" description="Helical" evidence="10">
    <location>
        <begin position="56"/>
        <end position="75"/>
    </location>
</feature>
<dbReference type="GO" id="GO:0015293">
    <property type="term" value="F:symporter activity"/>
    <property type="evidence" value="ECO:0007669"/>
    <property type="project" value="UniProtKB-KW"/>
</dbReference>
<evidence type="ECO:0000256" key="3">
    <source>
        <dbReference type="ARBA" id="ARBA00022692"/>
    </source>
</evidence>
<dbReference type="PRINTS" id="PR00176">
    <property type="entry name" value="NANEUSMPORT"/>
</dbReference>
<dbReference type="Proteomes" id="UP001195483">
    <property type="component" value="Unassembled WGS sequence"/>
</dbReference>